<evidence type="ECO:0000256" key="1">
    <source>
        <dbReference type="ARBA" id="ARBA00004141"/>
    </source>
</evidence>
<protein>
    <submittedName>
        <fullName evidence="8">Unannotated protein</fullName>
    </submittedName>
</protein>
<dbReference type="InterPro" id="IPR050638">
    <property type="entry name" value="AA-Vitamin_Transporters"/>
</dbReference>
<feature type="transmembrane region" description="Helical" evidence="5">
    <location>
        <begin position="151"/>
        <end position="172"/>
    </location>
</feature>
<keyword evidence="4 5" id="KW-0472">Membrane</keyword>
<dbReference type="InterPro" id="IPR037185">
    <property type="entry name" value="EmrE-like"/>
</dbReference>
<dbReference type="EMBL" id="CAEZWY010000057">
    <property type="protein sequence ID" value="CAB4672014.1"/>
    <property type="molecule type" value="Genomic_DNA"/>
</dbReference>
<feature type="domain" description="EamA" evidence="6">
    <location>
        <begin position="154"/>
        <end position="288"/>
    </location>
</feature>
<feature type="transmembrane region" description="Helical" evidence="5">
    <location>
        <begin position="65"/>
        <end position="87"/>
    </location>
</feature>
<name>A0A6J6TKE9_9ZZZZ</name>
<reference evidence="8" key="1">
    <citation type="submission" date="2020-05" db="EMBL/GenBank/DDBJ databases">
        <authorList>
            <person name="Chiriac C."/>
            <person name="Salcher M."/>
            <person name="Ghai R."/>
            <person name="Kavagutti S V."/>
        </authorList>
    </citation>
    <scope>NUCLEOTIDE SEQUENCE</scope>
</reference>
<feature type="transmembrane region" description="Helical" evidence="5">
    <location>
        <begin position="248"/>
        <end position="265"/>
    </location>
</feature>
<keyword evidence="3 5" id="KW-1133">Transmembrane helix</keyword>
<dbReference type="PANTHER" id="PTHR32322">
    <property type="entry name" value="INNER MEMBRANE TRANSPORTER"/>
    <property type="match status" value="1"/>
</dbReference>
<evidence type="ECO:0000259" key="6">
    <source>
        <dbReference type="Pfam" id="PF00892"/>
    </source>
</evidence>
<feature type="domain" description="EamA" evidence="6">
    <location>
        <begin position="11"/>
        <end position="138"/>
    </location>
</feature>
<evidence type="ECO:0000256" key="2">
    <source>
        <dbReference type="ARBA" id="ARBA00022692"/>
    </source>
</evidence>
<evidence type="ECO:0000256" key="3">
    <source>
        <dbReference type="ARBA" id="ARBA00022989"/>
    </source>
</evidence>
<dbReference type="SUPFAM" id="SSF103481">
    <property type="entry name" value="Multidrug resistance efflux transporter EmrE"/>
    <property type="match status" value="2"/>
</dbReference>
<feature type="transmembrane region" description="Helical" evidence="5">
    <location>
        <begin position="119"/>
        <end position="139"/>
    </location>
</feature>
<accession>A0A6J6TKE9</accession>
<feature type="transmembrane region" description="Helical" evidence="5">
    <location>
        <begin position="33"/>
        <end position="53"/>
    </location>
</feature>
<dbReference type="InterPro" id="IPR000620">
    <property type="entry name" value="EamA_dom"/>
</dbReference>
<dbReference type="EMBL" id="CAEZYX010000131">
    <property type="protein sequence ID" value="CAB4747892.1"/>
    <property type="molecule type" value="Genomic_DNA"/>
</dbReference>
<dbReference type="Pfam" id="PF00892">
    <property type="entry name" value="EamA"/>
    <property type="match status" value="2"/>
</dbReference>
<evidence type="ECO:0000313" key="7">
    <source>
        <dbReference type="EMBL" id="CAB4672014.1"/>
    </source>
</evidence>
<comment type="subcellular location">
    <subcellularLocation>
        <location evidence="1">Membrane</location>
        <topology evidence="1">Multi-pass membrane protein</topology>
    </subcellularLocation>
</comment>
<organism evidence="8">
    <name type="scientific">freshwater metagenome</name>
    <dbReference type="NCBI Taxonomy" id="449393"/>
    <lineage>
        <taxon>unclassified sequences</taxon>
        <taxon>metagenomes</taxon>
        <taxon>ecological metagenomes</taxon>
    </lineage>
</organism>
<dbReference type="AlphaFoldDB" id="A0A6J6TKE9"/>
<proteinExistence type="predicted"/>
<feature type="transmembrane region" description="Helical" evidence="5">
    <location>
        <begin position="215"/>
        <end position="236"/>
    </location>
</feature>
<feature type="transmembrane region" description="Helical" evidence="5">
    <location>
        <begin position="93"/>
        <end position="112"/>
    </location>
</feature>
<gene>
    <name evidence="7" type="ORF">UFOPK2312_00619</name>
    <name evidence="8" type="ORF">UFOPK2802_00951</name>
</gene>
<feature type="transmembrane region" description="Helical" evidence="5">
    <location>
        <begin position="179"/>
        <end position="203"/>
    </location>
</feature>
<evidence type="ECO:0000256" key="5">
    <source>
        <dbReference type="SAM" id="Phobius"/>
    </source>
</evidence>
<keyword evidence="2 5" id="KW-0812">Transmembrane</keyword>
<feature type="transmembrane region" description="Helical" evidence="5">
    <location>
        <begin position="271"/>
        <end position="288"/>
    </location>
</feature>
<feature type="transmembrane region" description="Helical" evidence="5">
    <location>
        <begin position="7"/>
        <end position="27"/>
    </location>
</feature>
<evidence type="ECO:0000256" key="4">
    <source>
        <dbReference type="ARBA" id="ARBA00023136"/>
    </source>
</evidence>
<dbReference type="GO" id="GO:0016020">
    <property type="term" value="C:membrane"/>
    <property type="evidence" value="ECO:0007669"/>
    <property type="project" value="UniProtKB-SubCell"/>
</dbReference>
<sequence length="293" mass="31937">MLLVKRFAPAIFVLLWSTGFIGAKYILPYASPFTFLTIRYFAATVVLVALAKLAKESLRISRSQVKESILVSIFLHVLYIAGVFYAVHLGVSAGITAVIVSLQPVFVSLIAVPMFREKLRIVQLLGLFLGLVGVALLLLPKILQGDYSTNYSALGLFSCFLALLGTTVGYLLQKRTGNTISFLSGTAVQYAAATIIFFILAIVFEDTTVVVNLRFILALSWIVLALSIGSIFLLFYMLRTDSATSVASLYYLVPPSTAIQAFILFGERISLIGIFGMVLAALGVLLVTKEIKR</sequence>
<evidence type="ECO:0000313" key="8">
    <source>
        <dbReference type="EMBL" id="CAB4747892.1"/>
    </source>
</evidence>
<dbReference type="PANTHER" id="PTHR32322:SF2">
    <property type="entry name" value="EAMA DOMAIN-CONTAINING PROTEIN"/>
    <property type="match status" value="1"/>
</dbReference>